<dbReference type="AlphaFoldDB" id="A0A8X6QL08"/>
<organism evidence="1 2">
    <name type="scientific">Nephila pilipes</name>
    <name type="common">Giant wood spider</name>
    <name type="synonym">Nephila maculata</name>
    <dbReference type="NCBI Taxonomy" id="299642"/>
    <lineage>
        <taxon>Eukaryota</taxon>
        <taxon>Metazoa</taxon>
        <taxon>Ecdysozoa</taxon>
        <taxon>Arthropoda</taxon>
        <taxon>Chelicerata</taxon>
        <taxon>Arachnida</taxon>
        <taxon>Araneae</taxon>
        <taxon>Araneomorphae</taxon>
        <taxon>Entelegynae</taxon>
        <taxon>Araneoidea</taxon>
        <taxon>Nephilidae</taxon>
        <taxon>Nephila</taxon>
    </lineage>
</organism>
<protein>
    <submittedName>
        <fullName evidence="1">Uncharacterized protein</fullName>
    </submittedName>
</protein>
<sequence length="132" mass="15610">MSAGAFGMIGTTLFRIFRLLLGNRSFTSKLLIRSPLSDRSDYRFGRGGLRSRRSYRGYGKNMAQMVKIQQRMAWIMEIRQQIYQSRAQVLQRVKWAVEKKQELAVKVKWELEDQILQTSHQNSEKELMVLFY</sequence>
<name>A0A8X6QL08_NEPPI</name>
<evidence type="ECO:0000313" key="2">
    <source>
        <dbReference type="Proteomes" id="UP000887013"/>
    </source>
</evidence>
<comment type="caution">
    <text evidence="1">The sequence shown here is derived from an EMBL/GenBank/DDBJ whole genome shotgun (WGS) entry which is preliminary data.</text>
</comment>
<dbReference type="EMBL" id="BMAW01081477">
    <property type="protein sequence ID" value="GFU24686.1"/>
    <property type="molecule type" value="Genomic_DNA"/>
</dbReference>
<dbReference type="Proteomes" id="UP000887013">
    <property type="component" value="Unassembled WGS sequence"/>
</dbReference>
<evidence type="ECO:0000313" key="1">
    <source>
        <dbReference type="EMBL" id="GFU24686.1"/>
    </source>
</evidence>
<proteinExistence type="predicted"/>
<gene>
    <name evidence="1" type="ORF">NPIL_88551</name>
</gene>
<reference evidence="1" key="1">
    <citation type="submission" date="2020-08" db="EMBL/GenBank/DDBJ databases">
        <title>Multicomponent nature underlies the extraordinary mechanical properties of spider dragline silk.</title>
        <authorList>
            <person name="Kono N."/>
            <person name="Nakamura H."/>
            <person name="Mori M."/>
            <person name="Yoshida Y."/>
            <person name="Ohtoshi R."/>
            <person name="Malay A.D."/>
            <person name="Moran D.A.P."/>
            <person name="Tomita M."/>
            <person name="Numata K."/>
            <person name="Arakawa K."/>
        </authorList>
    </citation>
    <scope>NUCLEOTIDE SEQUENCE</scope>
</reference>
<accession>A0A8X6QL08</accession>
<keyword evidence="2" id="KW-1185">Reference proteome</keyword>